<dbReference type="AlphaFoldDB" id="A0A8S1WJ73"/>
<dbReference type="PROSITE" id="PS50005">
    <property type="entry name" value="TPR"/>
    <property type="match status" value="2"/>
</dbReference>
<sequence>MRKQLKVLKELKGDLSLIETEQYEKLISCIDKILESNKTDGVLYYQKGVIFFQKDDYQNAIEYFTKALNYDVGNNTIIQNLGISYKAVGNFQAALDQFNKSLAIQSKNTQIAVLKSKKYRIIKVILQGQ</sequence>
<dbReference type="Proteomes" id="UP000689195">
    <property type="component" value="Unassembled WGS sequence"/>
</dbReference>
<organism evidence="4 5">
    <name type="scientific">Paramecium pentaurelia</name>
    <dbReference type="NCBI Taxonomy" id="43138"/>
    <lineage>
        <taxon>Eukaryota</taxon>
        <taxon>Sar</taxon>
        <taxon>Alveolata</taxon>
        <taxon>Ciliophora</taxon>
        <taxon>Intramacronucleata</taxon>
        <taxon>Oligohymenophorea</taxon>
        <taxon>Peniculida</taxon>
        <taxon>Parameciidae</taxon>
        <taxon>Paramecium</taxon>
    </lineage>
</organism>
<feature type="repeat" description="TPR" evidence="3">
    <location>
        <begin position="41"/>
        <end position="74"/>
    </location>
</feature>
<keyword evidence="2 3" id="KW-0802">TPR repeat</keyword>
<dbReference type="PANTHER" id="PTHR44943">
    <property type="entry name" value="CELLULOSE SYNTHASE OPERON PROTEIN C"/>
    <property type="match status" value="1"/>
</dbReference>
<evidence type="ECO:0008006" key="6">
    <source>
        <dbReference type="Google" id="ProtNLM"/>
    </source>
</evidence>
<proteinExistence type="predicted"/>
<dbReference type="InterPro" id="IPR051685">
    <property type="entry name" value="Ycf3/AcsC/BcsC/TPR_MFPF"/>
</dbReference>
<gene>
    <name evidence="4" type="ORF">PPENT_87.1.T0910049</name>
</gene>
<dbReference type="InterPro" id="IPR019734">
    <property type="entry name" value="TPR_rpt"/>
</dbReference>
<protein>
    <recommendedName>
        <fullName evidence="6">Tetratricopeptide repeat protein</fullName>
    </recommendedName>
</protein>
<evidence type="ECO:0000256" key="1">
    <source>
        <dbReference type="ARBA" id="ARBA00022737"/>
    </source>
</evidence>
<evidence type="ECO:0000256" key="2">
    <source>
        <dbReference type="ARBA" id="ARBA00022803"/>
    </source>
</evidence>
<dbReference type="OrthoDB" id="2017782at2759"/>
<keyword evidence="1" id="KW-0677">Repeat</keyword>
<reference evidence="4" key="1">
    <citation type="submission" date="2021-01" db="EMBL/GenBank/DDBJ databases">
        <authorList>
            <consortium name="Genoscope - CEA"/>
            <person name="William W."/>
        </authorList>
    </citation>
    <scope>NUCLEOTIDE SEQUENCE</scope>
</reference>
<name>A0A8S1WJ73_9CILI</name>
<evidence type="ECO:0000256" key="3">
    <source>
        <dbReference type="PROSITE-ProRule" id="PRU00339"/>
    </source>
</evidence>
<evidence type="ECO:0000313" key="4">
    <source>
        <dbReference type="EMBL" id="CAD8188259.1"/>
    </source>
</evidence>
<dbReference type="Pfam" id="PF13424">
    <property type="entry name" value="TPR_12"/>
    <property type="match status" value="1"/>
</dbReference>
<keyword evidence="5" id="KW-1185">Reference proteome</keyword>
<comment type="caution">
    <text evidence="4">The sequence shown here is derived from an EMBL/GenBank/DDBJ whole genome shotgun (WGS) entry which is preliminary data.</text>
</comment>
<dbReference type="EMBL" id="CAJJDO010000091">
    <property type="protein sequence ID" value="CAD8188259.1"/>
    <property type="molecule type" value="Genomic_DNA"/>
</dbReference>
<evidence type="ECO:0000313" key="5">
    <source>
        <dbReference type="Proteomes" id="UP000689195"/>
    </source>
</evidence>
<dbReference type="SMART" id="SM00028">
    <property type="entry name" value="TPR"/>
    <property type="match status" value="2"/>
</dbReference>
<dbReference type="PANTHER" id="PTHR44943:SF8">
    <property type="entry name" value="TPR REPEAT-CONTAINING PROTEIN MJ0263"/>
    <property type="match status" value="1"/>
</dbReference>
<feature type="repeat" description="TPR" evidence="3">
    <location>
        <begin position="75"/>
        <end position="108"/>
    </location>
</feature>
<accession>A0A8S1WJ73</accession>